<dbReference type="STRING" id="172043.RM53_05425"/>
<reference evidence="2 3" key="1">
    <citation type="submission" date="2014-12" db="EMBL/GenBank/DDBJ databases">
        <title>Genome sequencing of Brevundimonas nasdae TPW30.</title>
        <authorList>
            <person name="Tan P.W."/>
            <person name="Chan K.-G."/>
        </authorList>
    </citation>
    <scope>NUCLEOTIDE SEQUENCE [LARGE SCALE GENOMIC DNA]</scope>
    <source>
        <strain evidence="2 3">TPW30</strain>
    </source>
</reference>
<dbReference type="InterPro" id="IPR012341">
    <property type="entry name" value="6hp_glycosidase-like_sf"/>
</dbReference>
<dbReference type="GO" id="GO:0004553">
    <property type="term" value="F:hydrolase activity, hydrolyzing O-glycosyl compounds"/>
    <property type="evidence" value="ECO:0007669"/>
    <property type="project" value="TreeGrafter"/>
</dbReference>
<feature type="domain" description="Glycoside hydrolase family 65 central catalytic" evidence="1">
    <location>
        <begin position="330"/>
        <end position="526"/>
    </location>
</feature>
<protein>
    <submittedName>
        <fullName evidence="2">Glycosyl hydrolase family 65</fullName>
    </submittedName>
</protein>
<gene>
    <name evidence="2" type="ORF">RM53_05425</name>
</gene>
<organism evidence="2 3">
    <name type="scientific">Brevundimonas nasdae</name>
    <dbReference type="NCBI Taxonomy" id="172043"/>
    <lineage>
        <taxon>Bacteria</taxon>
        <taxon>Pseudomonadati</taxon>
        <taxon>Pseudomonadota</taxon>
        <taxon>Alphaproteobacteria</taxon>
        <taxon>Caulobacterales</taxon>
        <taxon>Caulobacteraceae</taxon>
        <taxon>Brevundimonas</taxon>
    </lineage>
</organism>
<proteinExistence type="predicted"/>
<dbReference type="Pfam" id="PF03632">
    <property type="entry name" value="Glyco_hydro_65m"/>
    <property type="match status" value="1"/>
</dbReference>
<accession>A0A0B4D5T5</accession>
<sequence>MTNDENVPGWRPISPPEEAGARNGALPAYVANGLIGLRVREMALSPGMTIVNGVVGQDPERRIEAGVPVPYPLEADICINGVWLSDQPWCVSDLRQAYDFATAELTSRWRARMSDVSAEIEVVTFASRTAPAVVMQEVTVRPDAPCEIRLRARTSTADVRGRVVRRRTDTPGETDPACDGSLLWSTEGDLSTCGIALWTDTDPAAEREVTRWDASGPLQTTYDLGQIGKGGARLRQMAALVPSLIHARPDEEAVRRVARAAQTGFEILRIRNRDAWRELWRGRIVVTGADPAHQSLIDAAFFYLNSSVHPTSPAATSIFGLAAWRDYSYYFGHVMWDIDAFCVPPLILSQPDAARALLDFRSRGLAAAASNARLSGRQGLQFPWEAAPLSGQEATPGGGSGAAHEDHGTLHVARAFSLFADATGDEAFLREKAWPVLEGVADWIVSRLSLTERGYELMRATGPAEVPSPPDNDAFTLMLADDVLSRAIGAAEVLGRPPHAAWRAIRQTLYLPLRSDGAIAAHDGFRMDEPKGATPSPLAGLFPGGYQANPETMRRTLDLYLAHWRDYVGAPMFPALYATWAALAGDRALALQLFEAGYAAYDAGRFHQCLEYRPDHSDSETAAGPFFANLAGMLMGLVYGLTGLEARGAPETWPRRVAILPAGWDAITVERIWLGDRRARLHVEHGKPAAITWL</sequence>
<dbReference type="InterPro" id="IPR005195">
    <property type="entry name" value="Glyco_hydro_65_M"/>
</dbReference>
<dbReference type="EMBL" id="JWSY01000006">
    <property type="protein sequence ID" value="KIC59545.1"/>
    <property type="molecule type" value="Genomic_DNA"/>
</dbReference>
<dbReference type="Gene3D" id="2.70.98.40">
    <property type="entry name" value="Glycoside hydrolase, family 65, N-terminal domain"/>
    <property type="match status" value="1"/>
</dbReference>
<dbReference type="SUPFAM" id="SSF48208">
    <property type="entry name" value="Six-hairpin glycosidases"/>
    <property type="match status" value="1"/>
</dbReference>
<evidence type="ECO:0000313" key="3">
    <source>
        <dbReference type="Proteomes" id="UP000031166"/>
    </source>
</evidence>
<evidence type="ECO:0000259" key="1">
    <source>
        <dbReference type="Pfam" id="PF03632"/>
    </source>
</evidence>
<keyword evidence="2" id="KW-0378">Hydrolase</keyword>
<evidence type="ECO:0000313" key="2">
    <source>
        <dbReference type="EMBL" id="KIC59545.1"/>
    </source>
</evidence>
<dbReference type="PANTHER" id="PTHR11051">
    <property type="entry name" value="GLYCOSYL HYDROLASE-RELATED"/>
    <property type="match status" value="1"/>
</dbReference>
<dbReference type="AlphaFoldDB" id="A0A0B4D5T5"/>
<name>A0A0B4D5T5_9CAUL</name>
<comment type="caution">
    <text evidence="2">The sequence shown here is derived from an EMBL/GenBank/DDBJ whole genome shotgun (WGS) entry which is preliminary data.</text>
</comment>
<dbReference type="InterPro" id="IPR008928">
    <property type="entry name" value="6-hairpin_glycosidase_sf"/>
</dbReference>
<dbReference type="InterPro" id="IPR037018">
    <property type="entry name" value="GH65_N"/>
</dbReference>
<dbReference type="Gene3D" id="1.50.10.10">
    <property type="match status" value="1"/>
</dbReference>
<dbReference type="PANTHER" id="PTHR11051:SF8">
    <property type="entry name" value="PROTEIN-GLUCOSYLGALACTOSYLHYDROXYLYSINE GLUCOSIDASE"/>
    <property type="match status" value="1"/>
</dbReference>
<dbReference type="RefSeq" id="WP_039245009.1">
    <property type="nucleotide sequence ID" value="NZ_JWSY01000006.1"/>
</dbReference>
<dbReference type="Proteomes" id="UP000031166">
    <property type="component" value="Unassembled WGS sequence"/>
</dbReference>
<dbReference type="GO" id="GO:0005975">
    <property type="term" value="P:carbohydrate metabolic process"/>
    <property type="evidence" value="ECO:0007669"/>
    <property type="project" value="InterPro"/>
</dbReference>